<proteinExistence type="predicted"/>
<dbReference type="Proteomes" id="UP000887579">
    <property type="component" value="Unplaced"/>
</dbReference>
<sequence length="350" mass="37286">MFVLFGLSFFTIAFAAVCPGNDLTDAIRQAAISSHNTFRSQLAQGQSTLRGGARAAPAKNMYKLSYDCSIEATAQAWANNCQFQHSTSTFRNGAGENLYMTSAVNANPLTSINQAASLWWKELADFGGISSSDTTLTMAAFNTGIGHWSQMAWAKTTSIGCGIKSCPNQRMTIVVCQYKVAGNFINQPVYEIGTACQSDRDCTTYANSRCDTSTRLCFLGNSTVIPSSSTRPPSQFSVPPTGVCMDMASNCAANIGLCNNSAYFTLMGQKCAVTSNIGLCNNSAYYSLMGQKCAATCGRCIPVIPTIPSPTCVDANPGSCTSWAANGFCSSEYYTAAQKRAYCARSCSLC</sequence>
<reference evidence="2" key="1">
    <citation type="submission" date="2022-11" db="UniProtKB">
        <authorList>
            <consortium name="WormBaseParasite"/>
        </authorList>
    </citation>
    <scope>IDENTIFICATION</scope>
</reference>
<organism evidence="1 2">
    <name type="scientific">Panagrolaimus sp. ES5</name>
    <dbReference type="NCBI Taxonomy" id="591445"/>
    <lineage>
        <taxon>Eukaryota</taxon>
        <taxon>Metazoa</taxon>
        <taxon>Ecdysozoa</taxon>
        <taxon>Nematoda</taxon>
        <taxon>Chromadorea</taxon>
        <taxon>Rhabditida</taxon>
        <taxon>Tylenchina</taxon>
        <taxon>Panagrolaimomorpha</taxon>
        <taxon>Panagrolaimoidea</taxon>
        <taxon>Panagrolaimidae</taxon>
        <taxon>Panagrolaimus</taxon>
    </lineage>
</organism>
<dbReference type="WBParaSite" id="ES5_v2.g16293.t1">
    <property type="protein sequence ID" value="ES5_v2.g16293.t1"/>
    <property type="gene ID" value="ES5_v2.g16293"/>
</dbReference>
<evidence type="ECO:0000313" key="1">
    <source>
        <dbReference type="Proteomes" id="UP000887579"/>
    </source>
</evidence>
<protein>
    <submittedName>
        <fullName evidence="2">ShKT domain-containing protein</fullName>
    </submittedName>
</protein>
<name>A0AC34FG09_9BILA</name>
<accession>A0AC34FG09</accession>
<evidence type="ECO:0000313" key="2">
    <source>
        <dbReference type="WBParaSite" id="ES5_v2.g16293.t1"/>
    </source>
</evidence>